<name>A0A1B6VT22_9NEIS</name>
<evidence type="ECO:0000256" key="3">
    <source>
        <dbReference type="ARBA" id="ARBA00022989"/>
    </source>
</evidence>
<reference evidence="8" key="1">
    <citation type="submission" date="2016-05" db="EMBL/GenBank/DDBJ databases">
        <title>Draft genome of Corynebacterium afermentans subsp. afermentans LCDC 88199T.</title>
        <authorList>
            <person name="Bernier A.-M."/>
            <person name="Bernard K."/>
        </authorList>
    </citation>
    <scope>NUCLEOTIDE SEQUENCE [LARGE SCALE GENOMIC DNA]</scope>
    <source>
        <strain evidence="8">NML130454</strain>
    </source>
</reference>
<keyword evidence="8" id="KW-1185">Reference proteome</keyword>
<comment type="subcellular location">
    <subcellularLocation>
        <location evidence="1">Membrane</location>
        <topology evidence="1">Multi-pass membrane protein</topology>
    </subcellularLocation>
</comment>
<dbReference type="RefSeq" id="WP_064090707.1">
    <property type="nucleotide sequence ID" value="NZ_LXSQ01000030.1"/>
</dbReference>
<dbReference type="Proteomes" id="UP000077726">
    <property type="component" value="Unassembled WGS sequence"/>
</dbReference>
<evidence type="ECO:0000256" key="1">
    <source>
        <dbReference type="ARBA" id="ARBA00004141"/>
    </source>
</evidence>
<accession>A0A1B6VT22</accession>
<gene>
    <name evidence="7" type="ORF">A7Q00_11700</name>
</gene>
<evidence type="ECO:0000259" key="6">
    <source>
        <dbReference type="Pfam" id="PF06271"/>
    </source>
</evidence>
<dbReference type="PANTHER" id="PTHR38480">
    <property type="entry name" value="SLR0254 PROTEIN"/>
    <property type="match status" value="1"/>
</dbReference>
<dbReference type="EMBL" id="LXSQ01000030">
    <property type="protein sequence ID" value="OAM36424.1"/>
    <property type="molecule type" value="Genomic_DNA"/>
</dbReference>
<dbReference type="PANTHER" id="PTHR38480:SF1">
    <property type="entry name" value="SLR0254 PROTEIN"/>
    <property type="match status" value="1"/>
</dbReference>
<dbReference type="InterPro" id="IPR010432">
    <property type="entry name" value="RDD"/>
</dbReference>
<organism evidence="7 8">
    <name type="scientific">Eikenella halliae</name>
    <dbReference type="NCBI Taxonomy" id="1795832"/>
    <lineage>
        <taxon>Bacteria</taxon>
        <taxon>Pseudomonadati</taxon>
        <taxon>Pseudomonadota</taxon>
        <taxon>Betaproteobacteria</taxon>
        <taxon>Neisseriales</taxon>
        <taxon>Neisseriaceae</taxon>
        <taxon>Eikenella</taxon>
    </lineage>
</organism>
<dbReference type="GO" id="GO:0016020">
    <property type="term" value="C:membrane"/>
    <property type="evidence" value="ECO:0007669"/>
    <property type="project" value="UniProtKB-SubCell"/>
</dbReference>
<evidence type="ECO:0000256" key="5">
    <source>
        <dbReference type="SAM" id="Phobius"/>
    </source>
</evidence>
<comment type="caution">
    <text evidence="7">The sequence shown here is derived from an EMBL/GenBank/DDBJ whole genome shotgun (WGS) entry which is preliminary data.</text>
</comment>
<evidence type="ECO:0000256" key="2">
    <source>
        <dbReference type="ARBA" id="ARBA00022692"/>
    </source>
</evidence>
<dbReference type="STRING" id="1795832.A7Q00_11700"/>
<evidence type="ECO:0000256" key="4">
    <source>
        <dbReference type="ARBA" id="ARBA00023136"/>
    </source>
</evidence>
<proteinExistence type="predicted"/>
<keyword evidence="3 5" id="KW-1133">Transmembrane helix</keyword>
<dbReference type="Pfam" id="PF06271">
    <property type="entry name" value="RDD"/>
    <property type="match status" value="1"/>
</dbReference>
<dbReference type="OrthoDB" id="9787732at2"/>
<keyword evidence="4 5" id="KW-0472">Membrane</keyword>
<protein>
    <recommendedName>
        <fullName evidence="6">RDD domain-containing protein</fullName>
    </recommendedName>
</protein>
<evidence type="ECO:0000313" key="7">
    <source>
        <dbReference type="EMBL" id="OAM36424.1"/>
    </source>
</evidence>
<feature type="transmembrane region" description="Helical" evidence="5">
    <location>
        <begin position="75"/>
        <end position="99"/>
    </location>
</feature>
<evidence type="ECO:0000313" key="8">
    <source>
        <dbReference type="Proteomes" id="UP000077726"/>
    </source>
</evidence>
<keyword evidence="2 5" id="KW-0812">Transmembrane</keyword>
<sequence length="258" mass="29062">MSEPILSRLDTLLKVETPEAIDIYLRPASVFARSRAWFVDFILRGIWIILSSMLISFIFSGAVNDGDGNSAVKGLFFFLLFVNIFFTLWLYFVVFEVCWNGQTPGKKIFGLRVINDNGTHISWSASLLRNLLRVFDSLPFFYGIGMICGLCNPYGRRLGDIMASTVVVYVDKTRGQAERMDLGNIEAVTPPVALTREEQQAILSFVERRRHLSAARTGELAQMMVGAIFGQHEDERSAERLILGLAKYYAGEQRKEAA</sequence>
<feature type="domain" description="RDD" evidence="6">
    <location>
        <begin position="28"/>
        <end position="163"/>
    </location>
</feature>
<dbReference type="AlphaFoldDB" id="A0A1B6VT22"/>
<feature type="transmembrane region" description="Helical" evidence="5">
    <location>
        <begin position="41"/>
        <end position="63"/>
    </location>
</feature>